<accession>A0A160IP18</accession>
<dbReference type="Pfam" id="PF01368">
    <property type="entry name" value="DHH"/>
    <property type="match status" value="1"/>
</dbReference>
<reference evidence="3 4" key="1">
    <citation type="submission" date="2016-04" db="EMBL/GenBank/DDBJ databases">
        <title>Complete genome sequence of Fictibacillus phosphorivorans G25-29, a strain toxic to nematodes.</title>
        <authorList>
            <person name="Zheng Z."/>
        </authorList>
    </citation>
    <scope>NUCLEOTIDE SEQUENCE [LARGE SCALE GENOMIC DNA]</scope>
    <source>
        <strain evidence="3 4">G25-29</strain>
    </source>
</reference>
<feature type="domain" description="DDH" evidence="1">
    <location>
        <begin position="14"/>
        <end position="153"/>
    </location>
</feature>
<dbReference type="AlphaFoldDB" id="A0A160IP18"/>
<proteinExistence type="predicted"/>
<evidence type="ECO:0000313" key="3">
    <source>
        <dbReference type="EMBL" id="ANC78138.1"/>
    </source>
</evidence>
<name>A0A160IP18_9BACL</name>
<evidence type="ECO:0000313" key="4">
    <source>
        <dbReference type="Proteomes" id="UP000076623"/>
    </source>
</evidence>
<organism evidence="3 4">
    <name type="scientific">Fictibacillus phosphorivorans</name>
    <dbReference type="NCBI Taxonomy" id="1221500"/>
    <lineage>
        <taxon>Bacteria</taxon>
        <taxon>Bacillati</taxon>
        <taxon>Bacillota</taxon>
        <taxon>Bacilli</taxon>
        <taxon>Bacillales</taxon>
        <taxon>Fictibacillaceae</taxon>
        <taxon>Fictibacillus</taxon>
    </lineage>
</organism>
<evidence type="ECO:0000259" key="1">
    <source>
        <dbReference type="Pfam" id="PF01368"/>
    </source>
</evidence>
<dbReference type="Pfam" id="PF02272">
    <property type="entry name" value="DHHA1"/>
    <property type="match status" value="1"/>
</dbReference>
<dbReference type="InterPro" id="IPR038763">
    <property type="entry name" value="DHH_sf"/>
</dbReference>
<dbReference type="PANTHER" id="PTHR47618">
    <property type="entry name" value="BIFUNCTIONAL OLIGORIBONUCLEASE AND PAP PHOSPHATASE NRNA"/>
    <property type="match status" value="1"/>
</dbReference>
<feature type="domain" description="DHHA1" evidence="2">
    <location>
        <begin position="227"/>
        <end position="311"/>
    </location>
</feature>
<dbReference type="InterPro" id="IPR001667">
    <property type="entry name" value="DDH_dom"/>
</dbReference>
<sequence>MKEQILQRIEQYEKIIIHRHVRPDPDALGSQGGLSAIIKASYPEKEVYVVGEEEAGLTFLNTMDAIEDDVYKGALVIICDTANSPRISDHRYSLGDFIIKIDHHPNEDPYGDLIWVDTEASSTSEMIMDLYLFGSTSGLKLDKHAARLIYAGIIGDTGRFLFSNTTQKTHHHTAALLETGFSPSEIHENLYKISEKLVRLNGYVLQNFSIVDHCVGYIHLTKDTLKEFGTTPGEASLLVNSFSHVEGLLAWVFFVDEPDQIRVRLRSKGPVVNKIAAKFNGGGHPRASGATVYSKDETKSVLTELRNLCKEYKSK</sequence>
<dbReference type="PANTHER" id="PTHR47618:SF1">
    <property type="entry name" value="BIFUNCTIONAL OLIGORIBONUCLEASE AND PAP PHOSPHATASE NRNA"/>
    <property type="match status" value="1"/>
</dbReference>
<gene>
    <name evidence="3" type="ORF">ABE65_015560</name>
</gene>
<dbReference type="Gene3D" id="3.10.310.30">
    <property type="match status" value="1"/>
</dbReference>
<evidence type="ECO:0000259" key="2">
    <source>
        <dbReference type="Pfam" id="PF02272"/>
    </source>
</evidence>
<dbReference type="InterPro" id="IPR003156">
    <property type="entry name" value="DHHA1_dom"/>
</dbReference>
<dbReference type="KEGG" id="fpn:ABE65_015560"/>
<dbReference type="GO" id="GO:0003676">
    <property type="term" value="F:nucleic acid binding"/>
    <property type="evidence" value="ECO:0007669"/>
    <property type="project" value="InterPro"/>
</dbReference>
<dbReference type="Gene3D" id="3.90.1640.10">
    <property type="entry name" value="inorganic pyrophosphatase (n-terminal core)"/>
    <property type="match status" value="1"/>
</dbReference>
<dbReference type="InterPro" id="IPR051319">
    <property type="entry name" value="Oligoribo/pAp-PDE_c-di-AMP_PDE"/>
</dbReference>
<dbReference type="Proteomes" id="UP000076623">
    <property type="component" value="Chromosome"/>
</dbReference>
<dbReference type="RefSeq" id="WP_066396798.1">
    <property type="nucleotide sequence ID" value="NZ_CP015378.1"/>
</dbReference>
<keyword evidence="4" id="KW-1185">Reference proteome</keyword>
<protein>
    <submittedName>
        <fullName evidence="3">Oligoribonuclease</fullName>
    </submittedName>
</protein>
<dbReference type="SUPFAM" id="SSF64182">
    <property type="entry name" value="DHH phosphoesterases"/>
    <property type="match status" value="1"/>
</dbReference>
<dbReference type="STRING" id="1221500.ABE65_015560"/>
<dbReference type="EMBL" id="CP015378">
    <property type="protein sequence ID" value="ANC78138.1"/>
    <property type="molecule type" value="Genomic_DNA"/>
</dbReference>